<dbReference type="InterPro" id="IPR017972">
    <property type="entry name" value="Cyt_P450_CS"/>
</dbReference>
<reference evidence="8" key="1">
    <citation type="submission" date="2021-03" db="EMBL/GenBank/DDBJ databases">
        <authorList>
            <consortium name="Genoscope - CEA"/>
            <person name="William W."/>
        </authorList>
    </citation>
    <scope>NUCLEOTIDE SEQUENCE</scope>
    <source>
        <strain evidence="8">Doubled-haploid Pahang</strain>
    </source>
</reference>
<keyword evidence="2 5" id="KW-0479">Metal-binding</keyword>
<dbReference type="Proteomes" id="UP000012960">
    <property type="component" value="Unplaced"/>
</dbReference>
<keyword evidence="5 6" id="KW-0349">Heme</keyword>
<dbReference type="GO" id="GO:0006629">
    <property type="term" value="P:lipid metabolic process"/>
    <property type="evidence" value="ECO:0007669"/>
    <property type="project" value="UniProtKB-ARBA"/>
</dbReference>
<protein>
    <submittedName>
        <fullName evidence="8">(wild Malaysian banana) hypothetical protein</fullName>
    </submittedName>
</protein>
<evidence type="ECO:0000256" key="2">
    <source>
        <dbReference type="ARBA" id="ARBA00022723"/>
    </source>
</evidence>
<evidence type="ECO:0000313" key="8">
    <source>
        <dbReference type="EMBL" id="CAG1830684.1"/>
    </source>
</evidence>
<evidence type="ECO:0000313" key="9">
    <source>
        <dbReference type="EnsemblPlants" id="Ma08_p05740.1"/>
    </source>
</evidence>
<organism evidence="9 10">
    <name type="scientific">Musa acuminata subsp. malaccensis</name>
    <name type="common">Wild banana</name>
    <name type="synonym">Musa malaccensis</name>
    <dbReference type="NCBI Taxonomy" id="214687"/>
    <lineage>
        <taxon>Eukaryota</taxon>
        <taxon>Viridiplantae</taxon>
        <taxon>Streptophyta</taxon>
        <taxon>Embryophyta</taxon>
        <taxon>Tracheophyta</taxon>
        <taxon>Spermatophyta</taxon>
        <taxon>Magnoliopsida</taxon>
        <taxon>Liliopsida</taxon>
        <taxon>Zingiberales</taxon>
        <taxon>Musaceae</taxon>
        <taxon>Musa</taxon>
    </lineage>
</organism>
<dbReference type="InterPro" id="IPR036396">
    <property type="entry name" value="Cyt_P450_sf"/>
</dbReference>
<evidence type="ECO:0000256" key="7">
    <source>
        <dbReference type="SAM" id="Phobius"/>
    </source>
</evidence>
<keyword evidence="7" id="KW-1133">Transmembrane helix</keyword>
<dbReference type="PRINTS" id="PR00385">
    <property type="entry name" value="P450"/>
</dbReference>
<evidence type="ECO:0000256" key="5">
    <source>
        <dbReference type="PIRSR" id="PIRSR602401-1"/>
    </source>
</evidence>
<reference evidence="9" key="2">
    <citation type="submission" date="2021-05" db="UniProtKB">
        <authorList>
            <consortium name="EnsemblPlants"/>
        </authorList>
    </citation>
    <scope>IDENTIFICATION</scope>
    <source>
        <strain evidence="9">subsp. malaccensis</strain>
    </source>
</reference>
<dbReference type="InterPro" id="IPR001128">
    <property type="entry name" value="Cyt_P450"/>
</dbReference>
<sequence length="522" mass="59693">MDILCPQSLILFFLLFSLSALYLFFFYFRNNCRSAGGGGCAYPPHLRPYPLIGHLPHFLRNRHRMPDWIAESLAATPTNTFVLTRPGGIRGVLTANPANVEHILRSHFDNYPKGPQSISLLHDFLGDGIFNSDGDAWRVQRKTASFEFNTKSLRSFVVRCVQREILSRLLPLLERCSLKDAAFDLQDVLERFAFDNICNVAFNQDPACLAEDDDNGARNSFFSGFAPAFSDAAVISAGRFRYAVPRLWVIKKLLGVGSERRLKESIAKVHDFAMQIIRLKKKENRASSSSPQAEDLLSRFIANEDHSEEFLRDIVISFMLAGKDTTSSALTWFFWLLSSQPEVEAKILDEIRSVRARRPDTTRTVFDFEELKEMHYLHAAITESMRLYPPVPFNSVHCLSDDVLPDGTAVKKGWFMTYTSYAMGRLETVWGPDCREYKPERWLEEETRTFRAESPFKYPVFHGGPRTCLGKEMAYIQMKSVAACMVERFAVEVVDKEACPEKMRSLTLRMKRGLPVRLRSRE</sequence>
<dbReference type="OrthoDB" id="1470350at2759"/>
<dbReference type="Gene3D" id="1.10.630.10">
    <property type="entry name" value="Cytochrome P450"/>
    <property type="match status" value="1"/>
</dbReference>
<keyword evidence="7" id="KW-0472">Membrane</keyword>
<comment type="cofactor">
    <cofactor evidence="5">
        <name>heme</name>
        <dbReference type="ChEBI" id="CHEBI:30413"/>
    </cofactor>
</comment>
<dbReference type="GO" id="GO:0004497">
    <property type="term" value="F:monooxygenase activity"/>
    <property type="evidence" value="ECO:0007669"/>
    <property type="project" value="UniProtKB-KW"/>
</dbReference>
<dbReference type="PANTHER" id="PTHR24296">
    <property type="entry name" value="CYTOCHROME P450"/>
    <property type="match status" value="1"/>
</dbReference>
<name>A0A804K3B4_MUSAM</name>
<keyword evidence="3 6" id="KW-0560">Oxidoreductase</keyword>
<dbReference type="Pfam" id="PF00067">
    <property type="entry name" value="p450"/>
    <property type="match status" value="1"/>
</dbReference>
<dbReference type="SUPFAM" id="SSF48264">
    <property type="entry name" value="Cytochrome P450"/>
    <property type="match status" value="1"/>
</dbReference>
<dbReference type="GO" id="GO:0005506">
    <property type="term" value="F:iron ion binding"/>
    <property type="evidence" value="ECO:0007669"/>
    <property type="project" value="InterPro"/>
</dbReference>
<keyword evidence="7" id="KW-0812">Transmembrane</keyword>
<dbReference type="GO" id="GO:0020037">
    <property type="term" value="F:heme binding"/>
    <property type="evidence" value="ECO:0007669"/>
    <property type="project" value="InterPro"/>
</dbReference>
<dbReference type="CDD" id="cd11064">
    <property type="entry name" value="CYP86A"/>
    <property type="match status" value="1"/>
</dbReference>
<dbReference type="AlphaFoldDB" id="A0A804K3B4"/>
<dbReference type="GO" id="GO:0016705">
    <property type="term" value="F:oxidoreductase activity, acting on paired donors, with incorporation or reduction of molecular oxygen"/>
    <property type="evidence" value="ECO:0007669"/>
    <property type="project" value="InterPro"/>
</dbReference>
<keyword evidence="6" id="KW-0503">Monooxygenase</keyword>
<evidence type="ECO:0000256" key="1">
    <source>
        <dbReference type="ARBA" id="ARBA00010617"/>
    </source>
</evidence>
<gene>
    <name evidence="8" type="ORF">GSMUA_339380.1</name>
</gene>
<dbReference type="PROSITE" id="PS00086">
    <property type="entry name" value="CYTOCHROME_P450"/>
    <property type="match status" value="1"/>
</dbReference>
<accession>A0A804K3B4</accession>
<dbReference type="InterPro" id="IPR002401">
    <property type="entry name" value="Cyt_P450_E_grp-I"/>
</dbReference>
<feature type="transmembrane region" description="Helical" evidence="7">
    <location>
        <begin position="9"/>
        <end position="28"/>
    </location>
</feature>
<dbReference type="InParanoid" id="A0A804K3B4"/>
<dbReference type="OMA" id="WEFIPFG"/>
<evidence type="ECO:0000256" key="3">
    <source>
        <dbReference type="ARBA" id="ARBA00023002"/>
    </source>
</evidence>
<keyword evidence="4 5" id="KW-0408">Iron</keyword>
<proteinExistence type="inferred from homology"/>
<comment type="similarity">
    <text evidence="1 6">Belongs to the cytochrome P450 family.</text>
</comment>
<dbReference type="EMBL" id="HG996472">
    <property type="protein sequence ID" value="CAG1830684.1"/>
    <property type="molecule type" value="Genomic_DNA"/>
</dbReference>
<feature type="binding site" description="axial binding residue" evidence="5">
    <location>
        <position position="468"/>
    </location>
    <ligand>
        <name>heme</name>
        <dbReference type="ChEBI" id="CHEBI:30413"/>
    </ligand>
    <ligandPart>
        <name>Fe</name>
        <dbReference type="ChEBI" id="CHEBI:18248"/>
    </ligandPart>
</feature>
<dbReference type="EnsemblPlants" id="Ma08_t05740.1">
    <property type="protein sequence ID" value="Ma08_p05740.1"/>
    <property type="gene ID" value="Ma08_g05740"/>
</dbReference>
<keyword evidence="10" id="KW-1185">Reference proteome</keyword>
<dbReference type="FunCoup" id="A0A804K3B4">
    <property type="interactions" value="1660"/>
</dbReference>
<evidence type="ECO:0000313" key="10">
    <source>
        <dbReference type="Proteomes" id="UP000012960"/>
    </source>
</evidence>
<evidence type="ECO:0000256" key="6">
    <source>
        <dbReference type="RuleBase" id="RU000461"/>
    </source>
</evidence>
<dbReference type="PRINTS" id="PR00463">
    <property type="entry name" value="EP450I"/>
</dbReference>
<evidence type="ECO:0000256" key="4">
    <source>
        <dbReference type="ARBA" id="ARBA00023004"/>
    </source>
</evidence>
<dbReference type="Gramene" id="Ma08_t05740.1">
    <property type="protein sequence ID" value="Ma08_p05740.1"/>
    <property type="gene ID" value="Ma08_g05740"/>
</dbReference>